<sequence>MTLKQYFGDLNGGSLLLADARHVAALMLQMNSEEDWQYALKDQNILQRKSIPTALRTAATIRKRLSYFDKSYIEAVAHADSPDYQQLLMATLVKDSPIVADFLDLYVRETARIYKPAITKDMWWEHVDVLRRRAEGDLPYSDSTIEKMGKNLFRALAESGYIDSVRNKQLQHVYISPMVKCLIEQNGHSELVEKIEWTL</sequence>
<reference evidence="1" key="1">
    <citation type="submission" date="2021-10" db="EMBL/GenBank/DDBJ databases">
        <title>Marinomonas pontica sp. nov., isolated from the Black Sea.</title>
        <authorList>
            <person name="Zhao L.-H."/>
            <person name="Xue J.-H."/>
        </authorList>
    </citation>
    <scope>NUCLEOTIDE SEQUENCE</scope>
    <source>
        <strain evidence="1">E8</strain>
    </source>
</reference>
<dbReference type="Pfam" id="PF08849">
    <property type="entry name" value="BrxA"/>
    <property type="match status" value="1"/>
</dbReference>
<dbReference type="Gene3D" id="1.10.3540.10">
    <property type="entry name" value="uncharacterized protein from magnetospirillum magneticum domain"/>
    <property type="match status" value="1"/>
</dbReference>
<organism evidence="1 2">
    <name type="scientific">Marinomonas algarum</name>
    <dbReference type="NCBI Taxonomy" id="2883105"/>
    <lineage>
        <taxon>Bacteria</taxon>
        <taxon>Pseudomonadati</taxon>
        <taxon>Pseudomonadota</taxon>
        <taxon>Gammaproteobacteria</taxon>
        <taxon>Oceanospirillales</taxon>
        <taxon>Oceanospirillaceae</taxon>
        <taxon>Marinomonas</taxon>
    </lineage>
</organism>
<protein>
    <submittedName>
        <fullName evidence="1">DUF1819 family protein</fullName>
    </submittedName>
</protein>
<dbReference type="AlphaFoldDB" id="A0A9X1ILP4"/>
<gene>
    <name evidence="1" type="ORF">LG368_00235</name>
</gene>
<keyword evidence="2" id="KW-1185">Reference proteome</keyword>
<dbReference type="Proteomes" id="UP001139095">
    <property type="component" value="Unassembled WGS sequence"/>
</dbReference>
<dbReference type="EMBL" id="JAJATW010000001">
    <property type="protein sequence ID" value="MCB5160351.1"/>
    <property type="molecule type" value="Genomic_DNA"/>
</dbReference>
<dbReference type="RefSeq" id="WP_226752738.1">
    <property type="nucleotide sequence ID" value="NZ_JAJATW010000001.1"/>
</dbReference>
<accession>A0A9X1ILP4</accession>
<evidence type="ECO:0000313" key="1">
    <source>
        <dbReference type="EMBL" id="MCB5160351.1"/>
    </source>
</evidence>
<proteinExistence type="predicted"/>
<name>A0A9X1ILP4_9GAMM</name>
<evidence type="ECO:0000313" key="2">
    <source>
        <dbReference type="Proteomes" id="UP001139095"/>
    </source>
</evidence>
<dbReference type="InterPro" id="IPR014948">
    <property type="entry name" value="BrxA"/>
</dbReference>
<dbReference type="InterPro" id="IPR023137">
    <property type="entry name" value="BrxA_sf"/>
</dbReference>
<comment type="caution">
    <text evidence="1">The sequence shown here is derived from an EMBL/GenBank/DDBJ whole genome shotgun (WGS) entry which is preliminary data.</text>
</comment>